<proteinExistence type="predicted"/>
<evidence type="ECO:0000313" key="3">
    <source>
        <dbReference type="Proteomes" id="UP000694700"/>
    </source>
</evidence>
<dbReference type="Proteomes" id="UP000694700">
    <property type="component" value="Unplaced"/>
</dbReference>
<sequence>MCDHTTTTFPLCVVQTCTVLIFQSALGAVRQKMVHTTILFCLCLWHLVGVCGVETNEVKSVSVKKGDSIILHSDVNGIHTYDEIEWRFVQLRIARIKKAIGNNPQYDNHERFRDRLKLDQTGSLTITDTRTTDSGVYQLRITIKNQETIKKFNVTVYGK</sequence>
<feature type="domain" description="Immunoglobulin" evidence="1">
    <location>
        <begin position="58"/>
        <end position="157"/>
    </location>
</feature>
<protein>
    <recommendedName>
        <fullName evidence="1">Immunoglobulin domain-containing protein</fullName>
    </recommendedName>
</protein>
<dbReference type="SMART" id="SM00409">
    <property type="entry name" value="IG"/>
    <property type="match status" value="1"/>
</dbReference>
<dbReference type="AlphaFoldDB" id="A0A8C1TWL1"/>
<dbReference type="PANTHER" id="PTHR21063:SF4">
    <property type="entry name" value="CD48 ANTIGEN-RELATED"/>
    <property type="match status" value="1"/>
</dbReference>
<dbReference type="InterPro" id="IPR003599">
    <property type="entry name" value="Ig_sub"/>
</dbReference>
<reference evidence="2" key="1">
    <citation type="submission" date="2025-08" db="UniProtKB">
        <authorList>
            <consortium name="Ensembl"/>
        </authorList>
    </citation>
    <scope>IDENTIFICATION</scope>
</reference>
<dbReference type="InterPro" id="IPR013106">
    <property type="entry name" value="Ig_V-set"/>
</dbReference>
<organism evidence="2 3">
    <name type="scientific">Cyprinus carpio</name>
    <name type="common">Common carp</name>
    <dbReference type="NCBI Taxonomy" id="7962"/>
    <lineage>
        <taxon>Eukaryota</taxon>
        <taxon>Metazoa</taxon>
        <taxon>Chordata</taxon>
        <taxon>Craniata</taxon>
        <taxon>Vertebrata</taxon>
        <taxon>Euteleostomi</taxon>
        <taxon>Actinopterygii</taxon>
        <taxon>Neopterygii</taxon>
        <taxon>Teleostei</taxon>
        <taxon>Ostariophysi</taxon>
        <taxon>Cypriniformes</taxon>
        <taxon>Cyprinidae</taxon>
        <taxon>Cyprininae</taxon>
        <taxon>Cyprinus</taxon>
    </lineage>
</organism>
<evidence type="ECO:0000259" key="1">
    <source>
        <dbReference type="SMART" id="SM00409"/>
    </source>
</evidence>
<dbReference type="PANTHER" id="PTHR21063">
    <property type="entry name" value="LFA-3"/>
    <property type="match status" value="1"/>
</dbReference>
<dbReference type="InterPro" id="IPR036179">
    <property type="entry name" value="Ig-like_dom_sf"/>
</dbReference>
<dbReference type="Gene3D" id="2.60.40.10">
    <property type="entry name" value="Immunoglobulins"/>
    <property type="match status" value="1"/>
</dbReference>
<dbReference type="Ensembl" id="ENSCCRT00015029620.1">
    <property type="protein sequence ID" value="ENSCCRP00015028608.1"/>
    <property type="gene ID" value="ENSCCRG00015012064.1"/>
</dbReference>
<accession>A0A8C1TWL1</accession>
<dbReference type="Pfam" id="PF07686">
    <property type="entry name" value="V-set"/>
    <property type="match status" value="1"/>
</dbReference>
<dbReference type="SUPFAM" id="SSF48726">
    <property type="entry name" value="Immunoglobulin"/>
    <property type="match status" value="1"/>
</dbReference>
<evidence type="ECO:0000313" key="2">
    <source>
        <dbReference type="Ensembl" id="ENSCCRP00015028608.1"/>
    </source>
</evidence>
<dbReference type="InterPro" id="IPR013783">
    <property type="entry name" value="Ig-like_fold"/>
</dbReference>
<name>A0A8C1TWL1_CYPCA</name>